<reference evidence="1" key="1">
    <citation type="submission" date="2023-01" db="EMBL/GenBank/DDBJ databases">
        <authorList>
            <person name="Van Ghelder C."/>
            <person name="Rancurel C."/>
        </authorList>
    </citation>
    <scope>NUCLEOTIDE SEQUENCE</scope>
    <source>
        <strain evidence="1">CNCM I-4278</strain>
    </source>
</reference>
<name>A0A9W4UHG6_9PLEO</name>
<accession>A0A9W4UHG6</accession>
<evidence type="ECO:0000313" key="2">
    <source>
        <dbReference type="Proteomes" id="UP001152607"/>
    </source>
</evidence>
<evidence type="ECO:0000313" key="1">
    <source>
        <dbReference type="EMBL" id="CAI6336030.1"/>
    </source>
</evidence>
<comment type="caution">
    <text evidence="1">The sequence shown here is derived from an EMBL/GenBank/DDBJ whole genome shotgun (WGS) entry which is preliminary data.</text>
</comment>
<keyword evidence="2" id="KW-1185">Reference proteome</keyword>
<organism evidence="1 2">
    <name type="scientific">Periconia digitata</name>
    <dbReference type="NCBI Taxonomy" id="1303443"/>
    <lineage>
        <taxon>Eukaryota</taxon>
        <taxon>Fungi</taxon>
        <taxon>Dikarya</taxon>
        <taxon>Ascomycota</taxon>
        <taxon>Pezizomycotina</taxon>
        <taxon>Dothideomycetes</taxon>
        <taxon>Pleosporomycetidae</taxon>
        <taxon>Pleosporales</taxon>
        <taxon>Massarineae</taxon>
        <taxon>Periconiaceae</taxon>
        <taxon>Periconia</taxon>
    </lineage>
</organism>
<dbReference type="EMBL" id="CAOQHR010000006">
    <property type="protein sequence ID" value="CAI6336030.1"/>
    <property type="molecule type" value="Genomic_DNA"/>
</dbReference>
<dbReference type="Proteomes" id="UP001152607">
    <property type="component" value="Unassembled WGS sequence"/>
</dbReference>
<gene>
    <name evidence="1" type="ORF">PDIGIT_LOCUS9120</name>
</gene>
<sequence>MNVGILVRHMQSVKVIGSKIFVFPPVHELIQIKPRTCAVMRAKENRFAFGLTIHHMVVFMCG</sequence>
<proteinExistence type="predicted"/>
<protein>
    <submittedName>
        <fullName evidence="1">Uncharacterized protein</fullName>
    </submittedName>
</protein>
<dbReference type="AlphaFoldDB" id="A0A9W4UHG6"/>